<feature type="transmembrane region" description="Helical" evidence="6">
    <location>
        <begin position="79"/>
        <end position="100"/>
    </location>
</feature>
<evidence type="ECO:0000256" key="7">
    <source>
        <dbReference type="SAM" id="SignalP"/>
    </source>
</evidence>
<dbReference type="SUPFAM" id="SSF103481">
    <property type="entry name" value="Multidrug resistance efflux transporter EmrE"/>
    <property type="match status" value="2"/>
</dbReference>
<evidence type="ECO:0000256" key="4">
    <source>
        <dbReference type="ARBA" id="ARBA00022989"/>
    </source>
</evidence>
<proteinExistence type="inferred from homology"/>
<evidence type="ECO:0000313" key="10">
    <source>
        <dbReference type="Proteomes" id="UP000253790"/>
    </source>
</evidence>
<keyword evidence="3 6" id="KW-0812">Transmembrane</keyword>
<dbReference type="GO" id="GO:0016020">
    <property type="term" value="C:membrane"/>
    <property type="evidence" value="ECO:0007669"/>
    <property type="project" value="UniProtKB-SubCell"/>
</dbReference>
<feature type="transmembrane region" description="Helical" evidence="6">
    <location>
        <begin position="225"/>
        <end position="244"/>
    </location>
</feature>
<dbReference type="EMBL" id="CP031229">
    <property type="protein sequence ID" value="AXH94792.1"/>
    <property type="molecule type" value="Genomic_DNA"/>
</dbReference>
<dbReference type="InterPro" id="IPR000620">
    <property type="entry name" value="EamA_dom"/>
</dbReference>
<feature type="domain" description="EamA" evidence="8">
    <location>
        <begin position="10"/>
        <end position="151"/>
    </location>
</feature>
<evidence type="ECO:0000256" key="2">
    <source>
        <dbReference type="ARBA" id="ARBA00007362"/>
    </source>
</evidence>
<keyword evidence="10" id="KW-1185">Reference proteome</keyword>
<keyword evidence="7" id="KW-0732">Signal</keyword>
<feature type="signal peptide" evidence="7">
    <location>
        <begin position="1"/>
        <end position="30"/>
    </location>
</feature>
<evidence type="ECO:0000256" key="1">
    <source>
        <dbReference type="ARBA" id="ARBA00004141"/>
    </source>
</evidence>
<evidence type="ECO:0000256" key="3">
    <source>
        <dbReference type="ARBA" id="ARBA00022692"/>
    </source>
</evidence>
<evidence type="ECO:0000313" key="9">
    <source>
        <dbReference type="EMBL" id="AXH94792.1"/>
    </source>
</evidence>
<keyword evidence="5 6" id="KW-0472">Membrane</keyword>
<keyword evidence="4 6" id="KW-1133">Transmembrane helix</keyword>
<feature type="transmembrane region" description="Helical" evidence="6">
    <location>
        <begin position="136"/>
        <end position="157"/>
    </location>
</feature>
<feature type="chain" id="PRO_5017022787" evidence="7">
    <location>
        <begin position="31"/>
        <end position="318"/>
    </location>
</feature>
<evidence type="ECO:0000259" key="8">
    <source>
        <dbReference type="Pfam" id="PF00892"/>
    </source>
</evidence>
<dbReference type="Proteomes" id="UP000253790">
    <property type="component" value="Chromosome"/>
</dbReference>
<gene>
    <name evidence="9" type="ORF">DV701_00045</name>
</gene>
<feature type="domain" description="EamA" evidence="8">
    <location>
        <begin position="164"/>
        <end position="298"/>
    </location>
</feature>
<feature type="transmembrane region" description="Helical" evidence="6">
    <location>
        <begin position="194"/>
        <end position="219"/>
    </location>
</feature>
<organism evidence="9 10">
    <name type="scientific">Ornithinimicrobium avium</name>
    <dbReference type="NCBI Taxonomy" id="2283195"/>
    <lineage>
        <taxon>Bacteria</taxon>
        <taxon>Bacillati</taxon>
        <taxon>Actinomycetota</taxon>
        <taxon>Actinomycetes</taxon>
        <taxon>Micrococcales</taxon>
        <taxon>Ornithinimicrobiaceae</taxon>
        <taxon>Ornithinimicrobium</taxon>
    </lineage>
</organism>
<evidence type="ECO:0000256" key="6">
    <source>
        <dbReference type="SAM" id="Phobius"/>
    </source>
</evidence>
<feature type="transmembrane region" description="Helical" evidence="6">
    <location>
        <begin position="163"/>
        <end position="182"/>
    </location>
</feature>
<dbReference type="AlphaFoldDB" id="A0A345NID4"/>
<dbReference type="InterPro" id="IPR050638">
    <property type="entry name" value="AA-Vitamin_Transporters"/>
</dbReference>
<dbReference type="Pfam" id="PF00892">
    <property type="entry name" value="EamA"/>
    <property type="match status" value="2"/>
</dbReference>
<feature type="transmembrane region" description="Helical" evidence="6">
    <location>
        <begin position="256"/>
        <end position="275"/>
    </location>
</feature>
<evidence type="ECO:0000256" key="5">
    <source>
        <dbReference type="ARBA" id="ARBA00023136"/>
    </source>
</evidence>
<dbReference type="PANTHER" id="PTHR32322:SF2">
    <property type="entry name" value="EAMA DOMAIN-CONTAINING PROTEIN"/>
    <property type="match status" value="1"/>
</dbReference>
<comment type="similarity">
    <text evidence="2">Belongs to the EamA transporter family.</text>
</comment>
<feature type="transmembrane region" description="Helical" evidence="6">
    <location>
        <begin position="106"/>
        <end position="129"/>
    </location>
</feature>
<dbReference type="InterPro" id="IPR037185">
    <property type="entry name" value="EmrE-like"/>
</dbReference>
<dbReference type="KEGG" id="orn:DV701_00045"/>
<sequence>MPVPHGRTTTAVLAAVAAAGLWGTTGTAQALGPDAADPLSVGALRVSLGALVLLLLAVSARARTGTVPVLPPGGPSLPGWAVLLLGGLCVATYQAGFFVGVSRAGVAVGTVVALGLAPVATGLLAIVLGERPDRRWVFATAVAVAGVAMLVVGATGPAGRADALGVTAAAVAGVSYAGYTITARSLLVRGVPGVAVMAGFFGVGALMLAPTLFLVDVAWVTTARGLAAVLWLGVVATALAYVLFQHALARLSARTVATLSLAEPVTAALLGVLLLREHLSATSVLGLAVVVAGLVLVSLPTRGGGRSRGGAARHTVSS</sequence>
<dbReference type="PANTHER" id="PTHR32322">
    <property type="entry name" value="INNER MEMBRANE TRANSPORTER"/>
    <property type="match status" value="1"/>
</dbReference>
<dbReference type="Gene3D" id="1.10.3730.20">
    <property type="match status" value="1"/>
</dbReference>
<comment type="subcellular location">
    <subcellularLocation>
        <location evidence="1">Membrane</location>
        <topology evidence="1">Multi-pass membrane protein</topology>
    </subcellularLocation>
</comment>
<reference evidence="9 10" key="1">
    <citation type="submission" date="2018-07" db="EMBL/GenBank/DDBJ databases">
        <title>Complete genome sequencing of Ornithinimicrobium sp. AMA3305.</title>
        <authorList>
            <person name="Bae J.-W."/>
        </authorList>
    </citation>
    <scope>NUCLEOTIDE SEQUENCE [LARGE SCALE GENOMIC DNA]</scope>
    <source>
        <strain evidence="9 10">AMA3305</strain>
    </source>
</reference>
<protein>
    <submittedName>
        <fullName evidence="9">EamA family transporter</fullName>
    </submittedName>
</protein>
<feature type="transmembrane region" description="Helical" evidence="6">
    <location>
        <begin position="281"/>
        <end position="299"/>
    </location>
</feature>
<dbReference type="OrthoDB" id="3577499at2"/>
<name>A0A345NID4_9MICO</name>
<accession>A0A345NID4</accession>
<feature type="transmembrane region" description="Helical" evidence="6">
    <location>
        <begin position="40"/>
        <end position="58"/>
    </location>
</feature>